<dbReference type="CDD" id="cd03320">
    <property type="entry name" value="OSBS"/>
    <property type="match status" value="1"/>
</dbReference>
<reference evidence="7" key="1">
    <citation type="journal article" date="2020" name="mSystems">
        <title>Genome- and Community-Level Interaction Insights into Carbon Utilization and Element Cycling Functions of Hydrothermarchaeota in Hydrothermal Sediment.</title>
        <authorList>
            <person name="Zhou Z."/>
            <person name="Liu Y."/>
            <person name="Xu W."/>
            <person name="Pan J."/>
            <person name="Luo Z.H."/>
            <person name="Li M."/>
        </authorList>
    </citation>
    <scope>NUCLEOTIDE SEQUENCE [LARGE SCALE GENOMIC DNA]</scope>
    <source>
        <strain evidence="7">HyVt-577</strain>
    </source>
</reference>
<dbReference type="PANTHER" id="PTHR48073:SF2">
    <property type="entry name" value="O-SUCCINYLBENZOATE SYNTHASE"/>
    <property type="match status" value="1"/>
</dbReference>
<comment type="pathway">
    <text evidence="4">Quinol/quinone metabolism; 1,4-dihydroxy-2-naphthoate biosynthesis; 1,4-dihydroxy-2-naphthoate from chorismate: step 4/7.</text>
</comment>
<dbReference type="SUPFAM" id="SSF51604">
    <property type="entry name" value="Enolase C-terminal domain-like"/>
    <property type="match status" value="1"/>
</dbReference>
<dbReference type="InterPro" id="IPR036849">
    <property type="entry name" value="Enolase-like_C_sf"/>
</dbReference>
<accession>A0A7V4WXA1</accession>
<dbReference type="AlphaFoldDB" id="A0A7V4WXA1"/>
<feature type="binding site" evidence="4">
    <location>
        <position position="245"/>
    </location>
    <ligand>
        <name>Mg(2+)</name>
        <dbReference type="ChEBI" id="CHEBI:18420"/>
    </ligand>
</feature>
<feature type="active site" description="Proton acceptor" evidence="4">
    <location>
        <position position="268"/>
    </location>
</feature>
<proteinExistence type="inferred from homology"/>
<keyword evidence="4" id="KW-0474">Menaquinone biosynthesis</keyword>
<comment type="cofactor">
    <cofactor evidence="4">
        <name>a divalent metal cation</name>
        <dbReference type="ChEBI" id="CHEBI:60240"/>
    </cofactor>
</comment>
<comment type="function">
    <text evidence="4">Converts 2-succinyl-6-hydroxy-2,4-cyclohexadiene-1-carboxylate (SHCHC) to 2-succinylbenzoate (OSB).</text>
</comment>
<dbReference type="Pfam" id="PF13378">
    <property type="entry name" value="MR_MLE_C"/>
    <property type="match status" value="1"/>
</dbReference>
<dbReference type="EMBL" id="DRQG01000153">
    <property type="protein sequence ID" value="HGY57331.1"/>
    <property type="molecule type" value="Genomic_DNA"/>
</dbReference>
<feature type="domain" description="Mandelate racemase/muconate lactonizing enzyme C-terminal" evidence="6">
    <location>
        <begin position="147"/>
        <end position="241"/>
    </location>
</feature>
<feature type="active site" description="Proton donor" evidence="4">
    <location>
        <position position="167"/>
    </location>
</feature>
<dbReference type="SFLD" id="SFLDF00009">
    <property type="entry name" value="o-succinylbenzoate_synthase"/>
    <property type="match status" value="1"/>
</dbReference>
<feature type="binding site" evidence="4">
    <location>
        <position position="196"/>
    </location>
    <ligand>
        <name>Mg(2+)</name>
        <dbReference type="ChEBI" id="CHEBI:18420"/>
    </ligand>
</feature>
<evidence type="ECO:0000256" key="4">
    <source>
        <dbReference type="HAMAP-Rule" id="MF_00470"/>
    </source>
</evidence>
<evidence type="ECO:0000256" key="3">
    <source>
        <dbReference type="ARBA" id="ARBA00023239"/>
    </source>
</evidence>
<keyword evidence="3 4" id="KW-0456">Lyase</keyword>
<feature type="binding site" evidence="4">
    <location>
        <position position="222"/>
    </location>
    <ligand>
        <name>Mg(2+)</name>
        <dbReference type="ChEBI" id="CHEBI:18420"/>
    </ligand>
</feature>
<dbReference type="SMART" id="SM00922">
    <property type="entry name" value="MR_MLE"/>
    <property type="match status" value="1"/>
</dbReference>
<protein>
    <recommendedName>
        <fullName evidence="4 5">o-succinylbenzoate synthase</fullName>
        <shortName evidence="4">OSB synthase</shortName>
        <shortName evidence="4">OSBS</shortName>
        <ecNumber evidence="4 5">4.2.1.113</ecNumber>
    </recommendedName>
    <alternativeName>
        <fullName evidence="4">4-(2'-carboxyphenyl)-4-oxybutyric acid synthase</fullName>
    </alternativeName>
    <alternativeName>
        <fullName evidence="4">o-succinylbenzoic acid synthase</fullName>
    </alternativeName>
</protein>
<name>A0A7V4WXA1_CALAY</name>
<comment type="similarity">
    <text evidence="4">Belongs to the mandelate racemase/muconate lactonizing enzyme family. MenC type 1 subfamily.</text>
</comment>
<dbReference type="InterPro" id="IPR013342">
    <property type="entry name" value="Mandelate_racemase_C"/>
</dbReference>
<comment type="catalytic activity">
    <reaction evidence="4">
        <text>(1R,6R)-6-hydroxy-2-succinyl-cyclohexa-2,4-diene-1-carboxylate = 2-succinylbenzoate + H2O</text>
        <dbReference type="Rhea" id="RHEA:10196"/>
        <dbReference type="ChEBI" id="CHEBI:15377"/>
        <dbReference type="ChEBI" id="CHEBI:18325"/>
        <dbReference type="ChEBI" id="CHEBI:58689"/>
        <dbReference type="EC" id="4.2.1.113"/>
    </reaction>
</comment>
<dbReference type="InterPro" id="IPR041338">
    <property type="entry name" value="OSBS_N"/>
</dbReference>
<dbReference type="Proteomes" id="UP000885779">
    <property type="component" value="Unassembled WGS sequence"/>
</dbReference>
<evidence type="ECO:0000313" key="7">
    <source>
        <dbReference type="EMBL" id="HGY57331.1"/>
    </source>
</evidence>
<dbReference type="SFLD" id="SFLDS00001">
    <property type="entry name" value="Enolase"/>
    <property type="match status" value="1"/>
</dbReference>
<dbReference type="InterPro" id="IPR018110">
    <property type="entry name" value="Mandel_Rmase/mucon_lact_enz_CS"/>
</dbReference>
<evidence type="ECO:0000256" key="5">
    <source>
        <dbReference type="NCBIfam" id="TIGR01927"/>
    </source>
</evidence>
<dbReference type="SFLD" id="SFLDG00180">
    <property type="entry name" value="muconate_cycloisomerase"/>
    <property type="match status" value="1"/>
</dbReference>
<dbReference type="Pfam" id="PF21508">
    <property type="entry name" value="MenC_N"/>
    <property type="match status" value="1"/>
</dbReference>
<dbReference type="PROSITE" id="PS00909">
    <property type="entry name" value="MR_MLE_2"/>
    <property type="match status" value="1"/>
</dbReference>
<dbReference type="SUPFAM" id="SSF54826">
    <property type="entry name" value="Enolase N-terminal domain-like"/>
    <property type="match status" value="1"/>
</dbReference>
<gene>
    <name evidence="4 7" type="primary">menC</name>
    <name evidence="7" type="ORF">ENK44_16605</name>
</gene>
<dbReference type="InterPro" id="IPR029065">
    <property type="entry name" value="Enolase_C-like"/>
</dbReference>
<organism evidence="7">
    <name type="scientific">Caldithrix abyssi</name>
    <dbReference type="NCBI Taxonomy" id="187145"/>
    <lineage>
        <taxon>Bacteria</taxon>
        <taxon>Pseudomonadati</taxon>
        <taxon>Calditrichota</taxon>
        <taxon>Calditrichia</taxon>
        <taxon>Calditrichales</taxon>
        <taxon>Calditrichaceae</taxon>
        <taxon>Caldithrix</taxon>
    </lineage>
</organism>
<dbReference type="InterPro" id="IPR029017">
    <property type="entry name" value="Enolase-like_N"/>
</dbReference>
<dbReference type="Gene3D" id="3.30.390.10">
    <property type="entry name" value="Enolase-like, N-terminal domain"/>
    <property type="match status" value="1"/>
</dbReference>
<comment type="pathway">
    <text evidence="4">Quinol/quinone metabolism; menaquinone biosynthesis.</text>
</comment>
<keyword evidence="1 4" id="KW-0479">Metal-binding</keyword>
<dbReference type="Gene3D" id="3.20.20.120">
    <property type="entry name" value="Enolase-like C-terminal domain"/>
    <property type="match status" value="1"/>
</dbReference>
<dbReference type="UniPathway" id="UPA00079"/>
<dbReference type="NCBIfam" id="TIGR01927">
    <property type="entry name" value="menC_gam_Gplu"/>
    <property type="match status" value="1"/>
</dbReference>
<dbReference type="UniPathway" id="UPA01057">
    <property type="reaction ID" value="UER00165"/>
</dbReference>
<evidence type="ECO:0000259" key="6">
    <source>
        <dbReference type="SMART" id="SM00922"/>
    </source>
</evidence>
<keyword evidence="2 4" id="KW-0460">Magnesium</keyword>
<comment type="caution">
    <text evidence="7">The sequence shown here is derived from an EMBL/GenBank/DDBJ whole genome shotgun (WGS) entry which is preliminary data.</text>
</comment>
<dbReference type="GO" id="GO:0043748">
    <property type="term" value="F:O-succinylbenzoate synthase activity"/>
    <property type="evidence" value="ECO:0007669"/>
    <property type="project" value="UniProtKB-EC"/>
</dbReference>
<dbReference type="GO" id="GO:0009234">
    <property type="term" value="P:menaquinone biosynthetic process"/>
    <property type="evidence" value="ECO:0007669"/>
    <property type="project" value="UniProtKB-UniRule"/>
</dbReference>
<sequence length="374" mass="41318">MDFVKPVSFKIYAFNLPLKYPVIVAGKKLSHRSGLLLELGDEKGSSGWGEVSPLPGLHRQTAQECLNELVSAFEKDYLGNIDIDANSPLDSVAKLSSLLTSPASRFGLESAFLNLLATAQNTNPAALLNTNYARAVYINGLLIDSGEDAVWEIARLYALGYRSVKIKTGRHNLNEELENLRRILAETPADMRFRLDANRRWTLDEALHFVKGLPAGKIEYVEEPLKNPQDLPRFCAESPFPVALDETLRQPDYREYLSLPGVGTAILKPAVLGGIRTVMERTKEARREGCSVVISDTFSGGVGLATHLALAAALSENTAAGLDTYRYLRQDLLARPLTVSSGRMDVDENMNRARQVNRALLSHRITVYENPLSH</sequence>
<dbReference type="GO" id="GO:0000287">
    <property type="term" value="F:magnesium ion binding"/>
    <property type="evidence" value="ECO:0007669"/>
    <property type="project" value="UniProtKB-UniRule"/>
</dbReference>
<evidence type="ECO:0000256" key="2">
    <source>
        <dbReference type="ARBA" id="ARBA00022842"/>
    </source>
</evidence>
<dbReference type="EC" id="4.2.1.113" evidence="4 5"/>
<dbReference type="InterPro" id="IPR010196">
    <property type="entry name" value="OSB_synthase_MenC1"/>
</dbReference>
<evidence type="ECO:0000256" key="1">
    <source>
        <dbReference type="ARBA" id="ARBA00022723"/>
    </source>
</evidence>
<dbReference type="HAMAP" id="MF_00470">
    <property type="entry name" value="MenC_1"/>
    <property type="match status" value="1"/>
</dbReference>
<dbReference type="PANTHER" id="PTHR48073">
    <property type="entry name" value="O-SUCCINYLBENZOATE SYNTHASE-RELATED"/>
    <property type="match status" value="1"/>
</dbReference>
<dbReference type="GO" id="GO:0009063">
    <property type="term" value="P:amino acid catabolic process"/>
    <property type="evidence" value="ECO:0007669"/>
    <property type="project" value="InterPro"/>
</dbReference>